<evidence type="ECO:0000256" key="11">
    <source>
        <dbReference type="ARBA" id="ARBA00023268"/>
    </source>
</evidence>
<evidence type="ECO:0000256" key="6">
    <source>
        <dbReference type="ARBA" id="ARBA00022723"/>
    </source>
</evidence>
<dbReference type="GO" id="GO:0004712">
    <property type="term" value="F:protein serine/threonine/tyrosine kinase activity"/>
    <property type="evidence" value="ECO:0007669"/>
    <property type="project" value="UniProtKB-UniRule"/>
</dbReference>
<comment type="cofactor">
    <cofactor evidence="2 14">
        <name>Mg(2+)</name>
        <dbReference type="ChEBI" id="CHEBI:18420"/>
    </cofactor>
</comment>
<feature type="region of interest" description="Important for the catalytic mechanism of both phosphorylation and dephosphorylation" evidence="14">
    <location>
        <begin position="205"/>
        <end position="214"/>
    </location>
</feature>
<feature type="binding site" evidence="14">
    <location>
        <position position="206"/>
    </location>
    <ligand>
        <name>Mg(2+)</name>
        <dbReference type="ChEBI" id="CHEBI:18420"/>
    </ligand>
</feature>
<dbReference type="PANTHER" id="PTHR30305">
    <property type="entry name" value="PROTEIN YJDM-RELATED"/>
    <property type="match status" value="1"/>
</dbReference>
<evidence type="ECO:0000256" key="4">
    <source>
        <dbReference type="ARBA" id="ARBA00022527"/>
    </source>
</evidence>
<keyword evidence="7 14" id="KW-0547">Nucleotide-binding</keyword>
<keyword evidence="9 14" id="KW-0067">ATP-binding</keyword>
<comment type="similarity">
    <text evidence="3 14">Belongs to the HPrK/P family.</text>
</comment>
<dbReference type="InterPro" id="IPR027417">
    <property type="entry name" value="P-loop_NTPase"/>
</dbReference>
<evidence type="ECO:0000256" key="12">
    <source>
        <dbReference type="ARBA" id="ARBA00023277"/>
    </source>
</evidence>
<comment type="caution">
    <text evidence="17">The sequence shown here is derived from an EMBL/GenBank/DDBJ whole genome shotgun (WGS) entry which is preliminary data.</text>
</comment>
<dbReference type="GO" id="GO:0006109">
    <property type="term" value="P:regulation of carbohydrate metabolic process"/>
    <property type="evidence" value="ECO:0007669"/>
    <property type="project" value="UniProtKB-UniRule"/>
</dbReference>
<dbReference type="Pfam" id="PF07475">
    <property type="entry name" value="Hpr_kinase_C"/>
    <property type="match status" value="1"/>
</dbReference>
<reference evidence="17" key="1">
    <citation type="submission" date="2020-10" db="EMBL/GenBank/DDBJ databases">
        <authorList>
            <person name="Gilroy R."/>
        </authorList>
    </citation>
    <scope>NUCLEOTIDE SEQUENCE</scope>
    <source>
        <strain evidence="17">CHK157-1446</strain>
    </source>
</reference>
<dbReference type="Gene3D" id="3.40.1390.20">
    <property type="entry name" value="HprK N-terminal domain-like"/>
    <property type="match status" value="1"/>
</dbReference>
<gene>
    <name evidence="14 17" type="primary">hprK</name>
    <name evidence="17" type="ORF">IAD01_07690</name>
</gene>
<feature type="active site" evidence="14">
    <location>
        <position position="247"/>
    </location>
</feature>
<comment type="function">
    <text evidence="14">Catalyzes the ATP- as well as the pyrophosphate-dependent phosphorylation of a specific serine residue in HPr, a phosphocarrier protein of the phosphoenolpyruvate-dependent sugar phosphotransferase system (PTS). HprK/P also catalyzes the pyrophosphate-producing, inorganic phosphate-dependent dephosphorylation (phosphorolysis) of seryl-phosphorylated HPr (P-Ser-HPr). The two antagonistic activities of HprK/P are regulated by several intracellular metabolites, which change their concentration in response to the absence or presence of rapidly metabolisable carbon sources (glucose, fructose, etc.) in the growth medium. Therefore, by controlling the phosphorylation state of HPr, HPrK/P is a sensor enzyme that plays a major role in the regulation of carbon metabolism and sugar transport: it mediates carbon catabolite repression (CCR), and regulates PTS-catalyzed carbohydrate uptake and inducer exclusion.</text>
</comment>
<proteinExistence type="inferred from homology"/>
<feature type="domain" description="HPr kinase/phosphorylase C-terminal" evidence="16">
    <location>
        <begin position="134"/>
        <end position="302"/>
    </location>
</feature>
<evidence type="ECO:0000256" key="9">
    <source>
        <dbReference type="ARBA" id="ARBA00022840"/>
    </source>
</evidence>
<feature type="binding site" evidence="14">
    <location>
        <position position="164"/>
    </location>
    <ligand>
        <name>Mg(2+)</name>
        <dbReference type="ChEBI" id="CHEBI:18420"/>
    </ligand>
</feature>
<keyword evidence="8 14" id="KW-0418">Kinase</keyword>
<keyword evidence="4 14" id="KW-0723">Serine/threonine-protein kinase</keyword>
<evidence type="ECO:0000256" key="8">
    <source>
        <dbReference type="ARBA" id="ARBA00022777"/>
    </source>
</evidence>
<dbReference type="EMBL" id="DVIR01000071">
    <property type="protein sequence ID" value="HIS25262.1"/>
    <property type="molecule type" value="Genomic_DNA"/>
</dbReference>
<comment type="miscellaneous">
    <text evidence="14">Both phosphorylation and phosphorolysis are carried out by the same active site and suggest a common mechanism for both reactions.</text>
</comment>
<dbReference type="GO" id="GO:0000155">
    <property type="term" value="F:phosphorelay sensor kinase activity"/>
    <property type="evidence" value="ECO:0007669"/>
    <property type="project" value="InterPro"/>
</dbReference>
<comment type="catalytic activity">
    <reaction evidence="1 14">
        <text>[HPr protein]-L-serine + ATP = [HPr protein]-O-phospho-L-serine + ADP + H(+)</text>
        <dbReference type="Rhea" id="RHEA:46600"/>
        <dbReference type="Rhea" id="RHEA-COMP:11602"/>
        <dbReference type="Rhea" id="RHEA-COMP:11603"/>
        <dbReference type="ChEBI" id="CHEBI:15378"/>
        <dbReference type="ChEBI" id="CHEBI:29999"/>
        <dbReference type="ChEBI" id="CHEBI:30616"/>
        <dbReference type="ChEBI" id="CHEBI:83421"/>
        <dbReference type="ChEBI" id="CHEBI:456216"/>
    </reaction>
</comment>
<dbReference type="HAMAP" id="MF_01249">
    <property type="entry name" value="HPr_kinase"/>
    <property type="match status" value="1"/>
</dbReference>
<evidence type="ECO:0000259" key="16">
    <source>
        <dbReference type="Pfam" id="PF07475"/>
    </source>
</evidence>
<reference evidence="17" key="2">
    <citation type="journal article" date="2021" name="PeerJ">
        <title>Extensive microbial diversity within the chicken gut microbiome revealed by metagenomics and culture.</title>
        <authorList>
            <person name="Gilroy R."/>
            <person name="Ravi A."/>
            <person name="Getino M."/>
            <person name="Pursley I."/>
            <person name="Horton D.L."/>
            <person name="Alikhan N.F."/>
            <person name="Baker D."/>
            <person name="Gharbi K."/>
            <person name="Hall N."/>
            <person name="Watson M."/>
            <person name="Adriaenssens E.M."/>
            <person name="Foster-Nyarko E."/>
            <person name="Jarju S."/>
            <person name="Secka A."/>
            <person name="Antonio M."/>
            <person name="Oren A."/>
            <person name="Chaudhuri R.R."/>
            <person name="La Ragione R."/>
            <person name="Hildebrand F."/>
            <person name="Pallen M.J."/>
        </authorList>
    </citation>
    <scope>NUCLEOTIDE SEQUENCE</scope>
    <source>
        <strain evidence="17">CHK157-1446</strain>
    </source>
</reference>
<dbReference type="Pfam" id="PF02603">
    <property type="entry name" value="Hpr_kinase_N"/>
    <property type="match status" value="1"/>
</dbReference>
<dbReference type="SUPFAM" id="SSF75138">
    <property type="entry name" value="HprK N-terminal domain-like"/>
    <property type="match status" value="1"/>
</dbReference>
<feature type="active site" evidence="14">
    <location>
        <position position="142"/>
    </location>
</feature>
<sequence length="319" mass="35279">MAEVYTVSLDRLISAAGLDVVYTPTDPKEILISNNDINRPGLQLTGFYAYFNTEKIQIMGNTEFAYLNGLSPSDRQKSLSELFSHKVPAVIIARGHEPFPELLNAAREYETPLLSSKLDTSEVMARAIAFLNLSLAQRITRHGVLIEIYGEGVLIVGESGVGKSETAIELVKRGHRLVADDAVEIKKVSAISLVGSSPDNIRHFIELRGIGIVNARRLFGMGAIKTTEHIDLVVKLEAWDPDKVYYRMGVDSEYTSILGVNVPSITIPIKPGRNLAVILEVAAMNNRQKKLGYNAAKELLSKLGLEMESSEKYETWEDF</sequence>
<dbReference type="PANTHER" id="PTHR30305:SF1">
    <property type="entry name" value="HPR KINASE_PHOSPHORYLASE"/>
    <property type="match status" value="1"/>
</dbReference>
<evidence type="ECO:0000313" key="18">
    <source>
        <dbReference type="Proteomes" id="UP000823982"/>
    </source>
</evidence>
<keyword evidence="10 14" id="KW-0460">Magnesium</keyword>
<dbReference type="Proteomes" id="UP000823982">
    <property type="component" value="Unassembled WGS sequence"/>
</dbReference>
<feature type="active site" evidence="14">
    <location>
        <position position="163"/>
    </location>
</feature>
<evidence type="ECO:0000313" key="17">
    <source>
        <dbReference type="EMBL" id="HIS25262.1"/>
    </source>
</evidence>
<keyword evidence="12 14" id="KW-0119">Carbohydrate metabolism</keyword>
<protein>
    <recommendedName>
        <fullName evidence="14">HPr kinase/phosphorylase</fullName>
        <shortName evidence="14">HPrK/P</shortName>
        <ecNumber evidence="14">2.7.11.-</ecNumber>
        <ecNumber evidence="14">2.7.4.-</ecNumber>
    </recommendedName>
    <alternativeName>
        <fullName evidence="14">HPr(Ser) kinase/phosphorylase</fullName>
    </alternativeName>
</protein>
<evidence type="ECO:0000256" key="10">
    <source>
        <dbReference type="ARBA" id="ARBA00022842"/>
    </source>
</evidence>
<feature type="region of interest" description="Important for the catalytic mechanism of dephosphorylation" evidence="14">
    <location>
        <begin position="268"/>
        <end position="273"/>
    </location>
</feature>
<dbReference type="InterPro" id="IPR011104">
    <property type="entry name" value="Hpr_kin/Pase_C"/>
</dbReference>
<dbReference type="CDD" id="cd01918">
    <property type="entry name" value="HprK_C"/>
    <property type="match status" value="1"/>
</dbReference>
<evidence type="ECO:0000256" key="14">
    <source>
        <dbReference type="HAMAP-Rule" id="MF_01249"/>
    </source>
</evidence>
<evidence type="ECO:0000256" key="13">
    <source>
        <dbReference type="ARBA" id="ARBA00047657"/>
    </source>
</evidence>
<dbReference type="InterPro" id="IPR003755">
    <property type="entry name" value="HPr(Ser)_kin/Pase"/>
</dbReference>
<dbReference type="GO" id="GO:0000287">
    <property type="term" value="F:magnesium ion binding"/>
    <property type="evidence" value="ECO:0007669"/>
    <property type="project" value="UniProtKB-UniRule"/>
</dbReference>
<evidence type="ECO:0000259" key="15">
    <source>
        <dbReference type="Pfam" id="PF02603"/>
    </source>
</evidence>
<feature type="active site" description="Proton acceptor; for phosphorylation activity. Proton donor; for dephosphorylation activity" evidence="14">
    <location>
        <position position="181"/>
    </location>
</feature>
<dbReference type="FunFam" id="3.40.50.300:FF:000174">
    <property type="entry name" value="HPr kinase/phosphorylase"/>
    <property type="match status" value="1"/>
</dbReference>
<evidence type="ECO:0000256" key="5">
    <source>
        <dbReference type="ARBA" id="ARBA00022679"/>
    </source>
</evidence>
<dbReference type="Gene3D" id="3.40.50.300">
    <property type="entry name" value="P-loop containing nucleotide triphosphate hydrolases"/>
    <property type="match status" value="1"/>
</dbReference>
<dbReference type="InterPro" id="IPR028979">
    <property type="entry name" value="Ser_kin/Pase_Hpr-like_N_sf"/>
</dbReference>
<keyword evidence="11 14" id="KW-0511">Multifunctional enzyme</keyword>
<dbReference type="AlphaFoldDB" id="A0A9D1EQI7"/>
<accession>A0A9D1EQI7</accession>
<dbReference type="GO" id="GO:0004674">
    <property type="term" value="F:protein serine/threonine kinase activity"/>
    <property type="evidence" value="ECO:0007669"/>
    <property type="project" value="UniProtKB-KW"/>
</dbReference>
<dbReference type="SUPFAM" id="SSF53795">
    <property type="entry name" value="PEP carboxykinase-like"/>
    <property type="match status" value="1"/>
</dbReference>
<dbReference type="EC" id="2.7.11.-" evidence="14"/>
<evidence type="ECO:0000256" key="7">
    <source>
        <dbReference type="ARBA" id="ARBA00022741"/>
    </source>
</evidence>
<feature type="binding site" evidence="14">
    <location>
        <begin position="157"/>
        <end position="164"/>
    </location>
    <ligand>
        <name>ATP</name>
        <dbReference type="ChEBI" id="CHEBI:30616"/>
    </ligand>
</feature>
<keyword evidence="5 14" id="KW-0808">Transferase</keyword>
<dbReference type="EC" id="2.7.4.-" evidence="14"/>
<comment type="subunit">
    <text evidence="14">Homohexamer.</text>
</comment>
<comment type="catalytic activity">
    <reaction evidence="13 14">
        <text>[HPr protein]-O-phospho-L-serine + phosphate + H(+) = [HPr protein]-L-serine + diphosphate</text>
        <dbReference type="Rhea" id="RHEA:46604"/>
        <dbReference type="Rhea" id="RHEA-COMP:11602"/>
        <dbReference type="Rhea" id="RHEA-COMP:11603"/>
        <dbReference type="ChEBI" id="CHEBI:15378"/>
        <dbReference type="ChEBI" id="CHEBI:29999"/>
        <dbReference type="ChEBI" id="CHEBI:33019"/>
        <dbReference type="ChEBI" id="CHEBI:43474"/>
        <dbReference type="ChEBI" id="CHEBI:83421"/>
    </reaction>
</comment>
<dbReference type="InterPro" id="IPR011126">
    <property type="entry name" value="Hpr_kin/Pase_Hpr_N"/>
</dbReference>
<feature type="domain" description="HPr(Ser) kinase/phosphorylase N-terminal" evidence="15">
    <location>
        <begin position="7"/>
        <end position="131"/>
    </location>
</feature>
<dbReference type="GO" id="GO:0005524">
    <property type="term" value="F:ATP binding"/>
    <property type="evidence" value="ECO:0007669"/>
    <property type="project" value="UniProtKB-UniRule"/>
</dbReference>
<dbReference type="NCBIfam" id="TIGR00679">
    <property type="entry name" value="hpr-ser"/>
    <property type="match status" value="1"/>
</dbReference>
<organism evidence="17 18">
    <name type="scientific">Candidatus Faeciplasma gallinarum</name>
    <dbReference type="NCBI Taxonomy" id="2840799"/>
    <lineage>
        <taxon>Bacteria</taxon>
        <taxon>Bacillati</taxon>
        <taxon>Bacillota</taxon>
        <taxon>Clostridia</taxon>
        <taxon>Eubacteriales</taxon>
        <taxon>Oscillospiraceae</taxon>
        <taxon>Oscillospiraceae incertae sedis</taxon>
        <taxon>Candidatus Faeciplasma</taxon>
    </lineage>
</organism>
<name>A0A9D1EQI7_9FIRM</name>
<evidence type="ECO:0000256" key="3">
    <source>
        <dbReference type="ARBA" id="ARBA00006883"/>
    </source>
</evidence>
<evidence type="ECO:0000256" key="2">
    <source>
        <dbReference type="ARBA" id="ARBA00001946"/>
    </source>
</evidence>
<evidence type="ECO:0000256" key="1">
    <source>
        <dbReference type="ARBA" id="ARBA00001120"/>
    </source>
</evidence>
<comment type="domain">
    <text evidence="14">The Walker A ATP-binding motif also binds Pi and PPi.</text>
</comment>
<keyword evidence="6 14" id="KW-0479">Metal-binding</keyword>